<accession>A0A9D3Y433</accession>
<reference evidence="1" key="2">
    <citation type="submission" date="2020-11" db="EMBL/GenBank/DDBJ databases">
        <authorList>
            <person name="McCartney M.A."/>
            <person name="Auch B."/>
            <person name="Kono T."/>
            <person name="Mallez S."/>
            <person name="Becker A."/>
            <person name="Gohl D.M."/>
            <person name="Silverstein K.A.T."/>
            <person name="Koren S."/>
            <person name="Bechman K.B."/>
            <person name="Herman A."/>
            <person name="Abrahante J.E."/>
            <person name="Garbe J."/>
        </authorList>
    </citation>
    <scope>NUCLEOTIDE SEQUENCE</scope>
    <source>
        <strain evidence="1">Duluth1</strain>
        <tissue evidence="1">Whole animal</tissue>
    </source>
</reference>
<protein>
    <submittedName>
        <fullName evidence="1">Uncharacterized protein</fullName>
    </submittedName>
</protein>
<sequence>MPQAVESFLKVNEVVKEFTMVLLVFLNDDSAVENVFHCASPSSESSLLFDQ</sequence>
<evidence type="ECO:0000313" key="2">
    <source>
        <dbReference type="Proteomes" id="UP000828390"/>
    </source>
</evidence>
<organism evidence="1 2">
    <name type="scientific">Dreissena polymorpha</name>
    <name type="common">Zebra mussel</name>
    <name type="synonym">Mytilus polymorpha</name>
    <dbReference type="NCBI Taxonomy" id="45954"/>
    <lineage>
        <taxon>Eukaryota</taxon>
        <taxon>Metazoa</taxon>
        <taxon>Spiralia</taxon>
        <taxon>Lophotrochozoa</taxon>
        <taxon>Mollusca</taxon>
        <taxon>Bivalvia</taxon>
        <taxon>Autobranchia</taxon>
        <taxon>Heteroconchia</taxon>
        <taxon>Euheterodonta</taxon>
        <taxon>Imparidentia</taxon>
        <taxon>Neoheterodontei</taxon>
        <taxon>Myida</taxon>
        <taxon>Dreissenoidea</taxon>
        <taxon>Dreissenidae</taxon>
        <taxon>Dreissena</taxon>
    </lineage>
</organism>
<dbReference type="EMBL" id="JAIWYP010000028">
    <property type="protein sequence ID" value="KAH3691910.1"/>
    <property type="molecule type" value="Genomic_DNA"/>
</dbReference>
<reference evidence="1" key="1">
    <citation type="journal article" date="2019" name="bioRxiv">
        <title>The Genome of the Zebra Mussel, Dreissena polymorpha: A Resource for Invasive Species Research.</title>
        <authorList>
            <person name="McCartney M.A."/>
            <person name="Auch B."/>
            <person name="Kono T."/>
            <person name="Mallez S."/>
            <person name="Zhang Y."/>
            <person name="Obille A."/>
            <person name="Becker A."/>
            <person name="Abrahante J.E."/>
            <person name="Garbe J."/>
            <person name="Badalamenti J.P."/>
            <person name="Herman A."/>
            <person name="Mangelson H."/>
            <person name="Liachko I."/>
            <person name="Sullivan S."/>
            <person name="Sone E.D."/>
            <person name="Koren S."/>
            <person name="Silverstein K.A.T."/>
            <person name="Beckman K.B."/>
            <person name="Gohl D.M."/>
        </authorList>
    </citation>
    <scope>NUCLEOTIDE SEQUENCE</scope>
    <source>
        <strain evidence="1">Duluth1</strain>
        <tissue evidence="1">Whole animal</tissue>
    </source>
</reference>
<dbReference type="Proteomes" id="UP000828390">
    <property type="component" value="Unassembled WGS sequence"/>
</dbReference>
<dbReference type="AlphaFoldDB" id="A0A9D3Y433"/>
<gene>
    <name evidence="1" type="ORF">DPMN_192454</name>
</gene>
<name>A0A9D3Y433_DREPO</name>
<keyword evidence="2" id="KW-1185">Reference proteome</keyword>
<proteinExistence type="predicted"/>
<evidence type="ECO:0000313" key="1">
    <source>
        <dbReference type="EMBL" id="KAH3691910.1"/>
    </source>
</evidence>
<comment type="caution">
    <text evidence="1">The sequence shown here is derived from an EMBL/GenBank/DDBJ whole genome shotgun (WGS) entry which is preliminary data.</text>
</comment>